<comment type="caution">
    <text evidence="8">The sequence shown here is derived from an EMBL/GenBank/DDBJ whole genome shotgun (WGS) entry which is preliminary data.</text>
</comment>
<dbReference type="InterPro" id="IPR013128">
    <property type="entry name" value="Peptidase_C1A"/>
</dbReference>
<dbReference type="PROSITE" id="PS00524">
    <property type="entry name" value="SMB_1"/>
    <property type="match status" value="1"/>
</dbReference>
<gene>
    <name evidence="8" type="ORF">E1301_Tti012490</name>
</gene>
<comment type="subcellular location">
    <subcellularLocation>
        <location evidence="1">Secreted</location>
    </subcellularLocation>
</comment>
<dbReference type="Proteomes" id="UP000324632">
    <property type="component" value="Chromosome 16"/>
</dbReference>
<dbReference type="Gene3D" id="3.90.70.10">
    <property type="entry name" value="Cysteine proteinases"/>
    <property type="match status" value="1"/>
</dbReference>
<dbReference type="AlphaFoldDB" id="A0A5A9NN82"/>
<dbReference type="CDD" id="cd02620">
    <property type="entry name" value="Peptidase_C1A_CathepsinB"/>
    <property type="match status" value="1"/>
</dbReference>
<dbReference type="InterPro" id="IPR038765">
    <property type="entry name" value="Papain-like_cys_pep_sf"/>
</dbReference>
<dbReference type="PRINTS" id="PR00705">
    <property type="entry name" value="PAPAIN"/>
</dbReference>
<dbReference type="PROSITE" id="PS50958">
    <property type="entry name" value="SMB_2"/>
    <property type="match status" value="1"/>
</dbReference>
<dbReference type="GO" id="GO:0006508">
    <property type="term" value="P:proteolysis"/>
    <property type="evidence" value="ECO:0007669"/>
    <property type="project" value="InterPro"/>
</dbReference>
<keyword evidence="9" id="KW-1185">Reference proteome</keyword>
<dbReference type="FunFam" id="3.90.70.10:FF:000037">
    <property type="entry name" value="Tubulointerstitial nephritis antigen-like 1"/>
    <property type="match status" value="1"/>
</dbReference>
<dbReference type="InterPro" id="IPR025661">
    <property type="entry name" value="Pept_asp_AS"/>
</dbReference>
<keyword evidence="4" id="KW-1015">Disulfide bond</keyword>
<name>A0A5A9NN82_9TELE</name>
<evidence type="ECO:0000256" key="6">
    <source>
        <dbReference type="SAM" id="SignalP"/>
    </source>
</evidence>
<evidence type="ECO:0000256" key="2">
    <source>
        <dbReference type="ARBA" id="ARBA00008455"/>
    </source>
</evidence>
<dbReference type="GO" id="GO:0030414">
    <property type="term" value="F:peptidase inhibitor activity"/>
    <property type="evidence" value="ECO:0007669"/>
    <property type="project" value="InterPro"/>
</dbReference>
<dbReference type="PANTHER" id="PTHR12411">
    <property type="entry name" value="CYSTEINE PROTEASE FAMILY C1-RELATED"/>
    <property type="match status" value="1"/>
</dbReference>
<comment type="similarity">
    <text evidence="2">Belongs to the peptidase C1 family.</text>
</comment>
<reference evidence="8 9" key="1">
    <citation type="journal article" date="2019" name="Mol. Ecol. Resour.">
        <title>Chromosome-level genome assembly of Triplophysa tibetana, a fish adapted to the harsh high-altitude environment of the Tibetan Plateau.</title>
        <authorList>
            <person name="Yang X."/>
            <person name="Liu H."/>
            <person name="Ma Z."/>
            <person name="Zou Y."/>
            <person name="Zou M."/>
            <person name="Mao Y."/>
            <person name="Li X."/>
            <person name="Wang H."/>
            <person name="Chen T."/>
            <person name="Wang W."/>
            <person name="Yang R."/>
        </authorList>
    </citation>
    <scope>NUCLEOTIDE SEQUENCE [LARGE SCALE GENOMIC DNA]</scope>
    <source>
        <strain evidence="8">TTIB1903HZAU</strain>
        <tissue evidence="8">Muscle</tissue>
    </source>
</reference>
<dbReference type="PROSITE" id="PS00639">
    <property type="entry name" value="THIOL_PROTEASE_HIS"/>
    <property type="match status" value="1"/>
</dbReference>
<keyword evidence="3" id="KW-0964">Secreted</keyword>
<dbReference type="SUPFAM" id="SSF57283">
    <property type="entry name" value="PMP inhibitors"/>
    <property type="match status" value="1"/>
</dbReference>
<evidence type="ECO:0000313" key="8">
    <source>
        <dbReference type="EMBL" id="KAA0710391.1"/>
    </source>
</evidence>
<dbReference type="SUPFAM" id="SSF54001">
    <property type="entry name" value="Cysteine proteinases"/>
    <property type="match status" value="1"/>
</dbReference>
<dbReference type="InterPro" id="IPR036201">
    <property type="entry name" value="Pacifastin_dom_sf"/>
</dbReference>
<evidence type="ECO:0000256" key="3">
    <source>
        <dbReference type="ARBA" id="ARBA00022525"/>
    </source>
</evidence>
<dbReference type="SMART" id="SM00645">
    <property type="entry name" value="Pept_C1"/>
    <property type="match status" value="1"/>
</dbReference>
<accession>A0A5A9NN82</accession>
<dbReference type="InterPro" id="IPR001212">
    <property type="entry name" value="Somatomedin_B_dom"/>
</dbReference>
<organism evidence="8 9">
    <name type="scientific">Triplophysa tibetana</name>
    <dbReference type="NCBI Taxonomy" id="1572043"/>
    <lineage>
        <taxon>Eukaryota</taxon>
        <taxon>Metazoa</taxon>
        <taxon>Chordata</taxon>
        <taxon>Craniata</taxon>
        <taxon>Vertebrata</taxon>
        <taxon>Euteleostomi</taxon>
        <taxon>Actinopterygii</taxon>
        <taxon>Neopterygii</taxon>
        <taxon>Teleostei</taxon>
        <taxon>Ostariophysi</taxon>
        <taxon>Cypriniformes</taxon>
        <taxon>Nemacheilidae</taxon>
        <taxon>Triplophysa</taxon>
    </lineage>
</organism>
<feature type="signal peptide" evidence="6">
    <location>
        <begin position="1"/>
        <end position="22"/>
    </location>
</feature>
<dbReference type="EMBL" id="SOYY01000016">
    <property type="protein sequence ID" value="KAA0710391.1"/>
    <property type="molecule type" value="Genomic_DNA"/>
</dbReference>
<keyword evidence="5" id="KW-0325">Glycoprotein</keyword>
<proteinExistence type="inferred from homology"/>
<sequence length="473" mass="54037">MSKVLMLAIITVLLLMLERGMSSRTRTKRELASPLHLSGIRDPYGSYCERRGGCCPGRNDQCTVPYIDTICYCDLFCNRTIADCCPDFWSHCLGTTPPYPTSSCERNGQRFHSGATYKENCNLCTCGQNGRWECEDHACLIDAEMIQAVNNRGYGWRAANYSHFWGMTLNEGLQYRLGTQRPSRTIMNMNEIQMNMNGKDHLPSYFNAAEKWPGKIHEPLDQGNCNASWAFSTAAVASDRISIQSMGHMTPQLSPQNLISCDTRHQGGCAGGRIDGAWWYLRRRGVVTEECYPFSLPQQTPTEVARCMMQSRAVGRGKRQATAHCPNSHSYHNDIYQSTPPYRLSSNDKEIMKEIMDNGPVQAIMEVHEDFFVYKSGIYKHTDVNNYKPQQNRKHATHSVRITGWGEERDNNGRTNKYWIAANSWGKNWGEDGFFRIARGENECEIETFVIGVWGRVNMEDMHSHHRHHGRRK</sequence>
<dbReference type="InterPro" id="IPR025660">
    <property type="entry name" value="Pept_his_AS"/>
</dbReference>
<dbReference type="PROSITE" id="PS00640">
    <property type="entry name" value="THIOL_PROTEASE_ASN"/>
    <property type="match status" value="1"/>
</dbReference>
<feature type="chain" id="PRO_5022992983" evidence="6">
    <location>
        <begin position="23"/>
        <end position="473"/>
    </location>
</feature>
<dbReference type="GO" id="GO:0008234">
    <property type="term" value="F:cysteine-type peptidase activity"/>
    <property type="evidence" value="ECO:0007669"/>
    <property type="project" value="InterPro"/>
</dbReference>
<dbReference type="InterPro" id="IPR000668">
    <property type="entry name" value="Peptidase_C1A_C"/>
</dbReference>
<evidence type="ECO:0000256" key="4">
    <source>
        <dbReference type="ARBA" id="ARBA00023157"/>
    </source>
</evidence>
<evidence type="ECO:0000256" key="5">
    <source>
        <dbReference type="ARBA" id="ARBA00023180"/>
    </source>
</evidence>
<keyword evidence="6" id="KW-0732">Signal</keyword>
<evidence type="ECO:0000259" key="7">
    <source>
        <dbReference type="PROSITE" id="PS50958"/>
    </source>
</evidence>
<dbReference type="Pfam" id="PF00112">
    <property type="entry name" value="Peptidase_C1"/>
    <property type="match status" value="1"/>
</dbReference>
<protein>
    <submittedName>
        <fullName evidence="8">Tubulointerstitial nephritis antigen-like</fullName>
    </submittedName>
</protein>
<feature type="domain" description="SMB" evidence="7">
    <location>
        <begin position="50"/>
        <end position="96"/>
    </location>
</feature>
<evidence type="ECO:0000256" key="1">
    <source>
        <dbReference type="ARBA" id="ARBA00004613"/>
    </source>
</evidence>
<evidence type="ECO:0000313" key="9">
    <source>
        <dbReference type="Proteomes" id="UP000324632"/>
    </source>
</evidence>
<dbReference type="GO" id="GO:0005576">
    <property type="term" value="C:extracellular region"/>
    <property type="evidence" value="ECO:0007669"/>
    <property type="project" value="UniProtKB-SubCell"/>
</dbReference>